<keyword evidence="9" id="KW-1185">Reference proteome</keyword>
<proteinExistence type="predicted"/>
<dbReference type="Proteomes" id="UP000435187">
    <property type="component" value="Unassembled WGS sequence"/>
</dbReference>
<keyword evidence="4" id="KW-0808">Transferase</keyword>
<dbReference type="EMBL" id="WJEE01000018">
    <property type="protein sequence ID" value="MRI66644.1"/>
    <property type="molecule type" value="Genomic_DNA"/>
</dbReference>
<dbReference type="PANTHER" id="PTHR34220:SF7">
    <property type="entry name" value="SENSOR HISTIDINE KINASE YPDA"/>
    <property type="match status" value="1"/>
</dbReference>
<dbReference type="PROSITE" id="PS50885">
    <property type="entry name" value="HAMP"/>
    <property type="match status" value="1"/>
</dbReference>
<evidence type="ECO:0000256" key="4">
    <source>
        <dbReference type="ARBA" id="ARBA00022679"/>
    </source>
</evidence>
<dbReference type="RefSeq" id="WP_153835327.1">
    <property type="nucleotide sequence ID" value="NZ_JBHUMW010000076.1"/>
</dbReference>
<evidence type="ECO:0000256" key="5">
    <source>
        <dbReference type="ARBA" id="ARBA00023136"/>
    </source>
</evidence>
<name>A0A6N7QYR8_9BACI</name>
<organism evidence="8 9">
    <name type="scientific">Gracilibacillus thailandensis</name>
    <dbReference type="NCBI Taxonomy" id="563735"/>
    <lineage>
        <taxon>Bacteria</taxon>
        <taxon>Bacillati</taxon>
        <taxon>Bacillota</taxon>
        <taxon>Bacilli</taxon>
        <taxon>Bacillales</taxon>
        <taxon>Bacillaceae</taxon>
        <taxon>Gracilibacillus</taxon>
    </lineage>
</organism>
<protein>
    <submittedName>
        <fullName evidence="8">HAMP domain-containing protein</fullName>
    </submittedName>
</protein>
<dbReference type="Pfam" id="PF00672">
    <property type="entry name" value="HAMP"/>
    <property type="match status" value="1"/>
</dbReference>
<dbReference type="InterPro" id="IPR010559">
    <property type="entry name" value="Sig_transdc_His_kin_internal"/>
</dbReference>
<evidence type="ECO:0000256" key="1">
    <source>
        <dbReference type="ARBA" id="ARBA00004651"/>
    </source>
</evidence>
<keyword evidence="3" id="KW-0597">Phosphoprotein</keyword>
<comment type="subcellular location">
    <subcellularLocation>
        <location evidence="1">Cell membrane</location>
        <topology evidence="1">Multi-pass membrane protein</topology>
    </subcellularLocation>
</comment>
<evidence type="ECO:0000256" key="2">
    <source>
        <dbReference type="ARBA" id="ARBA00022475"/>
    </source>
</evidence>
<keyword evidence="5 6" id="KW-0472">Membrane</keyword>
<dbReference type="SMART" id="SM00304">
    <property type="entry name" value="HAMP"/>
    <property type="match status" value="1"/>
</dbReference>
<dbReference type="CDD" id="cd06225">
    <property type="entry name" value="HAMP"/>
    <property type="match status" value="1"/>
</dbReference>
<dbReference type="Gene3D" id="6.10.340.10">
    <property type="match status" value="1"/>
</dbReference>
<evidence type="ECO:0000313" key="9">
    <source>
        <dbReference type="Proteomes" id="UP000435187"/>
    </source>
</evidence>
<dbReference type="AlphaFoldDB" id="A0A6N7QYR8"/>
<keyword evidence="2" id="KW-1003">Cell membrane</keyword>
<dbReference type="GO" id="GO:0005886">
    <property type="term" value="C:plasma membrane"/>
    <property type="evidence" value="ECO:0007669"/>
    <property type="project" value="UniProtKB-SubCell"/>
</dbReference>
<feature type="transmembrane region" description="Helical" evidence="6">
    <location>
        <begin position="20"/>
        <end position="39"/>
    </location>
</feature>
<evidence type="ECO:0000259" key="7">
    <source>
        <dbReference type="PROSITE" id="PS50885"/>
    </source>
</evidence>
<dbReference type="SUPFAM" id="SSF55874">
    <property type="entry name" value="ATPase domain of HSP90 chaperone/DNA topoisomerase II/histidine kinase"/>
    <property type="match status" value="1"/>
</dbReference>
<feature type="domain" description="HAMP" evidence="7">
    <location>
        <begin position="310"/>
        <end position="362"/>
    </location>
</feature>
<dbReference type="InterPro" id="IPR003660">
    <property type="entry name" value="HAMP_dom"/>
</dbReference>
<dbReference type="InterPro" id="IPR036890">
    <property type="entry name" value="HATPase_C_sf"/>
</dbReference>
<evidence type="ECO:0000256" key="6">
    <source>
        <dbReference type="SAM" id="Phobius"/>
    </source>
</evidence>
<dbReference type="Gene3D" id="3.30.565.10">
    <property type="entry name" value="Histidine kinase-like ATPase, C-terminal domain"/>
    <property type="match status" value="1"/>
</dbReference>
<reference evidence="8 9" key="1">
    <citation type="submission" date="2019-10" db="EMBL/GenBank/DDBJ databases">
        <title>Gracilibacillus salitolerans sp. nov., a moderate halophile isolated from a saline soil in northwest China.</title>
        <authorList>
            <person name="Gan L."/>
        </authorList>
    </citation>
    <scope>NUCLEOTIDE SEQUENCE [LARGE SCALE GENOMIC DNA]</scope>
    <source>
        <strain evidence="8 9">TP2-8</strain>
    </source>
</reference>
<keyword evidence="6" id="KW-1133">Transmembrane helix</keyword>
<keyword evidence="6" id="KW-0812">Transmembrane</keyword>
<dbReference type="Pfam" id="PF06580">
    <property type="entry name" value="His_kinase"/>
    <property type="match status" value="1"/>
</dbReference>
<comment type="caution">
    <text evidence="8">The sequence shown here is derived from an EMBL/GenBank/DDBJ whole genome shotgun (WGS) entry which is preliminary data.</text>
</comment>
<dbReference type="SUPFAM" id="SSF158472">
    <property type="entry name" value="HAMP domain-like"/>
    <property type="match status" value="1"/>
</dbReference>
<evidence type="ECO:0000256" key="3">
    <source>
        <dbReference type="ARBA" id="ARBA00022553"/>
    </source>
</evidence>
<dbReference type="InterPro" id="IPR050640">
    <property type="entry name" value="Bact_2-comp_sensor_kinase"/>
</dbReference>
<feature type="transmembrane region" description="Helical" evidence="6">
    <location>
        <begin position="289"/>
        <end position="307"/>
    </location>
</feature>
<evidence type="ECO:0000313" key="8">
    <source>
        <dbReference type="EMBL" id="MRI66644.1"/>
    </source>
</evidence>
<gene>
    <name evidence="8" type="ORF">GH885_09825</name>
</gene>
<dbReference type="GO" id="GO:0000155">
    <property type="term" value="F:phosphorelay sensor kinase activity"/>
    <property type="evidence" value="ECO:0007669"/>
    <property type="project" value="InterPro"/>
</dbReference>
<sequence>MVGGTFQSFRKHLFTRLITMYHIVILPIIILGIYLYIWSYNYASEEISRHTESQLKVYLENLNRELTWMETQQYNLLQDNELQTVALTWDIMNNVEKKESMQYLFDRLMTIKTTSAYIEDIFIHIRSIDRSVSALGHVQNYNADYYTSIYSKLMEDTYLINVIDDSLRLIVGNMNRDTDGLPFFFVEIMLDKNKLENSLDSINLYENNGFFLLSNEEDLLWQSSEASEDILIEYLTTMDLNEQENKRMLTIGDEKYQFNQAYDEMRNFTVISYLPEEEVERPLGIFRNWVWLFGLFVIFAIIIYAYSTYRLVHRPLVVLVDAFRRIEKGDLNQPIKHNNEGEFGYLYNRFNKMIGRLKVLIDRNYKQTLMVQKAELKQLQSQINPHFLYNSFFILNSLAQTEDIPRLEQFTQMLGEYYKFITRTDENTIELRNEVKHARMYTEIQNMRFSRRIKVEFQELPEELNQIKVPKLIVQPIIENAYKYSLEDKTEAGILSVTFTSMENKVDIIIEDNGEKLTKEEIEKLEERIKNPNKVREITGLINIHRRLVLSFASGSGLYLSQSDLGGLKVKVRLVCKEDYKHVSLTHSR</sequence>
<dbReference type="PANTHER" id="PTHR34220">
    <property type="entry name" value="SENSOR HISTIDINE KINASE YPDA"/>
    <property type="match status" value="1"/>
</dbReference>
<accession>A0A6N7QYR8</accession>